<dbReference type="InterPro" id="IPR003265">
    <property type="entry name" value="HhH-GPD_domain"/>
</dbReference>
<feature type="region of interest" description="Disordered" evidence="3">
    <location>
        <begin position="108"/>
        <end position="173"/>
    </location>
</feature>
<evidence type="ECO:0000256" key="1">
    <source>
        <dbReference type="ARBA" id="ARBA00004123"/>
    </source>
</evidence>
<feature type="compositionally biased region" description="Basic residues" evidence="3">
    <location>
        <begin position="117"/>
        <end position="126"/>
    </location>
</feature>
<name>A0AAN6SW89_9PEZI</name>
<reference evidence="6" key="1">
    <citation type="journal article" date="2023" name="Mol. Phylogenet. Evol.">
        <title>Genome-scale phylogeny and comparative genomics of the fungal order Sordariales.</title>
        <authorList>
            <person name="Hensen N."/>
            <person name="Bonometti L."/>
            <person name="Westerberg I."/>
            <person name="Brannstrom I.O."/>
            <person name="Guillou S."/>
            <person name="Cros-Aarteil S."/>
            <person name="Calhoun S."/>
            <person name="Haridas S."/>
            <person name="Kuo A."/>
            <person name="Mondo S."/>
            <person name="Pangilinan J."/>
            <person name="Riley R."/>
            <person name="LaButti K."/>
            <person name="Andreopoulos B."/>
            <person name="Lipzen A."/>
            <person name="Chen C."/>
            <person name="Yan M."/>
            <person name="Daum C."/>
            <person name="Ng V."/>
            <person name="Clum A."/>
            <person name="Steindorff A."/>
            <person name="Ohm R.A."/>
            <person name="Martin F."/>
            <person name="Silar P."/>
            <person name="Natvig D.O."/>
            <person name="Lalanne C."/>
            <person name="Gautier V."/>
            <person name="Ament-Velasquez S.L."/>
            <person name="Kruys A."/>
            <person name="Hutchinson M.I."/>
            <person name="Powell A.J."/>
            <person name="Barry K."/>
            <person name="Miller A.N."/>
            <person name="Grigoriev I.V."/>
            <person name="Debuchy R."/>
            <person name="Gladieux P."/>
            <person name="Hiltunen Thoren M."/>
            <person name="Johannesson H."/>
        </authorList>
    </citation>
    <scope>NUCLEOTIDE SEQUENCE [LARGE SCALE GENOMIC DNA]</scope>
    <source>
        <strain evidence="6">CBS 284.82</strain>
    </source>
</reference>
<dbReference type="EMBL" id="MU854318">
    <property type="protein sequence ID" value="KAK4044570.1"/>
    <property type="molecule type" value="Genomic_DNA"/>
</dbReference>
<feature type="region of interest" description="Disordered" evidence="3">
    <location>
        <begin position="250"/>
        <end position="299"/>
    </location>
</feature>
<comment type="caution">
    <text evidence="5">The sequence shown here is derived from an EMBL/GenBank/DDBJ whole genome shotgun (WGS) entry which is preliminary data.</text>
</comment>
<keyword evidence="2" id="KW-0539">Nucleus</keyword>
<dbReference type="Gene3D" id="1.10.340.30">
    <property type="entry name" value="Hypothetical protein, domain 2"/>
    <property type="match status" value="1"/>
</dbReference>
<accession>A0AAN6SW89</accession>
<dbReference type="Pfam" id="PF00730">
    <property type="entry name" value="HhH-GPD"/>
    <property type="match status" value="1"/>
</dbReference>
<evidence type="ECO:0000313" key="5">
    <source>
        <dbReference type="EMBL" id="KAK4044570.1"/>
    </source>
</evidence>
<dbReference type="Proteomes" id="UP001303115">
    <property type="component" value="Unassembled WGS sequence"/>
</dbReference>
<comment type="subcellular location">
    <subcellularLocation>
        <location evidence="1">Nucleus</location>
    </subcellularLocation>
</comment>
<feature type="domain" description="HhH-GPD" evidence="4">
    <location>
        <begin position="330"/>
        <end position="405"/>
    </location>
</feature>
<dbReference type="PANTHER" id="PTHR15074:SF0">
    <property type="entry name" value="METHYL-CPG-BINDING DOMAIN PROTEIN 4-LIKE PROTEIN"/>
    <property type="match status" value="1"/>
</dbReference>
<proteinExistence type="predicted"/>
<dbReference type="AlphaFoldDB" id="A0AAN6SW89"/>
<gene>
    <name evidence="5" type="ORF">C8A01DRAFT_42746</name>
</gene>
<dbReference type="GO" id="GO:0003824">
    <property type="term" value="F:catalytic activity"/>
    <property type="evidence" value="ECO:0007669"/>
    <property type="project" value="InterPro"/>
</dbReference>
<evidence type="ECO:0000259" key="4">
    <source>
        <dbReference type="Pfam" id="PF00730"/>
    </source>
</evidence>
<dbReference type="SUPFAM" id="SSF48150">
    <property type="entry name" value="DNA-glycosylase"/>
    <property type="match status" value="1"/>
</dbReference>
<evidence type="ECO:0000256" key="2">
    <source>
        <dbReference type="ARBA" id="ARBA00023242"/>
    </source>
</evidence>
<dbReference type="GO" id="GO:0005634">
    <property type="term" value="C:nucleus"/>
    <property type="evidence" value="ECO:0007669"/>
    <property type="project" value="UniProtKB-SubCell"/>
</dbReference>
<organism evidence="5 6">
    <name type="scientific">Parachaetomium inaequale</name>
    <dbReference type="NCBI Taxonomy" id="2588326"/>
    <lineage>
        <taxon>Eukaryota</taxon>
        <taxon>Fungi</taxon>
        <taxon>Dikarya</taxon>
        <taxon>Ascomycota</taxon>
        <taxon>Pezizomycotina</taxon>
        <taxon>Sordariomycetes</taxon>
        <taxon>Sordariomycetidae</taxon>
        <taxon>Sordariales</taxon>
        <taxon>Chaetomiaceae</taxon>
        <taxon>Parachaetomium</taxon>
    </lineage>
</organism>
<dbReference type="GO" id="GO:0006285">
    <property type="term" value="P:base-excision repair, AP site formation"/>
    <property type="evidence" value="ECO:0007669"/>
    <property type="project" value="UniProtKB-ARBA"/>
</dbReference>
<evidence type="ECO:0000256" key="3">
    <source>
        <dbReference type="SAM" id="MobiDB-lite"/>
    </source>
</evidence>
<dbReference type="GO" id="GO:0003677">
    <property type="term" value="F:DNA binding"/>
    <property type="evidence" value="ECO:0007669"/>
    <property type="project" value="InterPro"/>
</dbReference>
<dbReference type="InterPro" id="IPR011257">
    <property type="entry name" value="DNA_glycosylase"/>
</dbReference>
<dbReference type="PANTHER" id="PTHR15074">
    <property type="entry name" value="METHYL-CPG-BINDING PROTEIN"/>
    <property type="match status" value="1"/>
</dbReference>
<keyword evidence="6" id="KW-1185">Reference proteome</keyword>
<evidence type="ECO:0000313" key="6">
    <source>
        <dbReference type="Proteomes" id="UP001303115"/>
    </source>
</evidence>
<sequence>MSNLAPADDLLYGFDIRDEETREFLGSLIASVHAPQPELDELQELSLMRGAEEWDMLFGCASTLRERSEVLRSRQDGGEDAERSLVPFLGAVLGGQLGGYEAGLASREEDDVAAGKGKGKRKAGTPRKKELGKGVSHFWGDDGGASKKDGPRHRRQGTHPLGIQAEGSKQYSGVTAGQPTTGVGGALGDVVMAKIQGASPASPPAAAGVSAMINEAPLEMATIEKQSPSQLALPREPACPILEARVATERAVKATGGSRSPFFGTTTPTREKQPNPGPTPPSTTKKRRPPRGTVSSLPIPPLSADSFGLIQEELADDPFRLLVAITFLIRTTGKAAIPVFRQLMERFPTPDALAVADSAEVIPLIHPLGLSVVRCAAIQKYARMWLERPPSRKVRYGVKNYPQPGDGRCVRAAEEFGPEDGSGVSGGQPVDAVADARDRAIGSAWEIGHLTQGPYALDSWRIFCRDVLLGRSNHWTGKENAPEFQPEWMRVLPRDKELRACLRWLWMREGWEWDPLTGEREPLREDMRRAVNERRVGYDDCGNLVILDQDVGGIG</sequence>
<dbReference type="InterPro" id="IPR045138">
    <property type="entry name" value="MeCP2/MBD4"/>
</dbReference>
<protein>
    <recommendedName>
        <fullName evidence="4">HhH-GPD domain-containing protein</fullName>
    </recommendedName>
</protein>